<feature type="compositionally biased region" description="Low complexity" evidence="1">
    <location>
        <begin position="125"/>
        <end position="138"/>
    </location>
</feature>
<evidence type="ECO:0000313" key="3">
    <source>
        <dbReference type="Proteomes" id="UP000525686"/>
    </source>
</evidence>
<gene>
    <name evidence="2" type="ORF">H3146_04435</name>
</gene>
<reference evidence="3" key="1">
    <citation type="submission" date="2020-05" db="EMBL/GenBank/DDBJ databases">
        <title>Classification of alakaliphilic streptomycetes isolated from an alkaline soil next to Lonar Crater, India and a proposal for the recognition of Streptomyces alkaliterrae sp. nov.</title>
        <authorList>
            <person name="Golinska P."/>
        </authorList>
    </citation>
    <scope>NUCLEOTIDE SEQUENCE [LARGE SCALE GENOMIC DNA]</scope>
    <source>
        <strain evidence="3">OF3</strain>
    </source>
</reference>
<accession>A0A7W3WI53</accession>
<dbReference type="AlphaFoldDB" id="A0A7W3WI53"/>
<dbReference type="RefSeq" id="WP_181353538.1">
    <property type="nucleotide sequence ID" value="NZ_JABJWZ010000021.1"/>
</dbReference>
<comment type="caution">
    <text evidence="2">The sequence shown here is derived from an EMBL/GenBank/DDBJ whole genome shotgun (WGS) entry which is preliminary data.</text>
</comment>
<evidence type="ECO:0000313" key="2">
    <source>
        <dbReference type="EMBL" id="MBB1252620.1"/>
    </source>
</evidence>
<name>A0A7W3WI53_9ACTN</name>
<dbReference type="EMBL" id="JABJWZ010000021">
    <property type="protein sequence ID" value="MBB1252620.1"/>
    <property type="molecule type" value="Genomic_DNA"/>
</dbReference>
<proteinExistence type="predicted"/>
<dbReference type="Proteomes" id="UP000525686">
    <property type="component" value="Unassembled WGS sequence"/>
</dbReference>
<sequence>MAGRHANTRGKATPRKNRVLGIGVVAVPVAVGLVLTGAAQASADDTGGYDQPQITEQGADGFRAQDTAYRPVPAIANPVHGAARGAEEGAEDGEAQSAEEGAGGFQGQDTGASEEARDGDVSRAPSLGVSPSSVPGTGGVNVPAGDFVGQVVSNPKFGMLVNAGIQGAMNTIKAHPWSAPFAGPLYGYHMAAEYGAGFSLSNFHW</sequence>
<feature type="region of interest" description="Disordered" evidence="1">
    <location>
        <begin position="40"/>
        <end position="68"/>
    </location>
</feature>
<organism evidence="2 3">
    <name type="scientific">Streptomyces alkaliterrae</name>
    <dbReference type="NCBI Taxonomy" id="2213162"/>
    <lineage>
        <taxon>Bacteria</taxon>
        <taxon>Bacillati</taxon>
        <taxon>Actinomycetota</taxon>
        <taxon>Actinomycetes</taxon>
        <taxon>Kitasatosporales</taxon>
        <taxon>Streptomycetaceae</taxon>
        <taxon>Streptomyces</taxon>
    </lineage>
</organism>
<protein>
    <submittedName>
        <fullName evidence="2">Uncharacterized protein</fullName>
    </submittedName>
</protein>
<evidence type="ECO:0000256" key="1">
    <source>
        <dbReference type="SAM" id="MobiDB-lite"/>
    </source>
</evidence>
<feature type="region of interest" description="Disordered" evidence="1">
    <location>
        <begin position="84"/>
        <end position="138"/>
    </location>
</feature>